<gene>
    <name evidence="1" type="ORF">VPAL9027_02273</name>
</gene>
<evidence type="ECO:0000313" key="2">
    <source>
        <dbReference type="Proteomes" id="UP000189475"/>
    </source>
</evidence>
<name>A0A1R4B5Z4_9VIBR</name>
<dbReference type="InterPro" id="IPR031325">
    <property type="entry name" value="RHS_repeat"/>
</dbReference>
<dbReference type="InterPro" id="IPR006530">
    <property type="entry name" value="YD"/>
</dbReference>
<dbReference type="AlphaFoldDB" id="A0A1R4B5Z4"/>
<protein>
    <submittedName>
        <fullName evidence="1">RHS Repeat protein</fullName>
    </submittedName>
</protein>
<dbReference type="Pfam" id="PF05593">
    <property type="entry name" value="RHS_repeat"/>
    <property type="match status" value="2"/>
</dbReference>
<keyword evidence="2" id="KW-1185">Reference proteome</keyword>
<reference evidence="1 2" key="1">
    <citation type="submission" date="2017-02" db="EMBL/GenBank/DDBJ databases">
        <authorList>
            <person name="Peterson S.W."/>
        </authorList>
    </citation>
    <scope>NUCLEOTIDE SEQUENCE [LARGE SCALE GENOMIC DNA]</scope>
    <source>
        <strain evidence="1 2">CECT 9027</strain>
    </source>
</reference>
<sequence>MTFDGREFRYEYDARGQLTQVDDGHWPLVYRYNVLGQLQEEHQGWASQGYAYDAMGQLTSMTLPDGQAVDYQFSKGRV</sequence>
<dbReference type="Gene3D" id="2.180.10.10">
    <property type="entry name" value="RHS repeat-associated core"/>
    <property type="match status" value="1"/>
</dbReference>
<accession>A0A1R4B5Z4</accession>
<organism evidence="1 2">
    <name type="scientific">Vibrio palustris</name>
    <dbReference type="NCBI Taxonomy" id="1918946"/>
    <lineage>
        <taxon>Bacteria</taxon>
        <taxon>Pseudomonadati</taxon>
        <taxon>Pseudomonadota</taxon>
        <taxon>Gammaproteobacteria</taxon>
        <taxon>Vibrionales</taxon>
        <taxon>Vibrionaceae</taxon>
        <taxon>Vibrio</taxon>
    </lineage>
</organism>
<dbReference type="STRING" id="1918946.VPAL9027_02273"/>
<dbReference type="EMBL" id="FUFT01000005">
    <property type="protein sequence ID" value="SJL84291.1"/>
    <property type="molecule type" value="Genomic_DNA"/>
</dbReference>
<evidence type="ECO:0000313" key="1">
    <source>
        <dbReference type="EMBL" id="SJL84291.1"/>
    </source>
</evidence>
<proteinExistence type="predicted"/>
<dbReference type="NCBIfam" id="TIGR01643">
    <property type="entry name" value="YD_repeat_2x"/>
    <property type="match status" value="2"/>
</dbReference>
<dbReference type="Proteomes" id="UP000189475">
    <property type="component" value="Unassembled WGS sequence"/>
</dbReference>